<proteinExistence type="predicted"/>
<gene>
    <name evidence="1" type="ORF">PDIGIT_LOCUS15494</name>
</gene>
<organism evidence="1 2">
    <name type="scientific">Periconia digitata</name>
    <dbReference type="NCBI Taxonomy" id="1303443"/>
    <lineage>
        <taxon>Eukaryota</taxon>
        <taxon>Fungi</taxon>
        <taxon>Dikarya</taxon>
        <taxon>Ascomycota</taxon>
        <taxon>Pezizomycotina</taxon>
        <taxon>Dothideomycetes</taxon>
        <taxon>Pleosporomycetidae</taxon>
        <taxon>Pleosporales</taxon>
        <taxon>Massarineae</taxon>
        <taxon>Periconiaceae</taxon>
        <taxon>Periconia</taxon>
    </lineage>
</organism>
<name>A0A9W4XS60_9PLEO</name>
<dbReference type="EMBL" id="CAOQHR010000013">
    <property type="protein sequence ID" value="CAI6342289.1"/>
    <property type="molecule type" value="Genomic_DNA"/>
</dbReference>
<keyword evidence="2" id="KW-1185">Reference proteome</keyword>
<accession>A0A9W4XS60</accession>
<dbReference type="AlphaFoldDB" id="A0A9W4XS60"/>
<protein>
    <submittedName>
        <fullName evidence="1">Uncharacterized protein</fullName>
    </submittedName>
</protein>
<reference evidence="1" key="1">
    <citation type="submission" date="2023-01" db="EMBL/GenBank/DDBJ databases">
        <authorList>
            <person name="Van Ghelder C."/>
            <person name="Rancurel C."/>
        </authorList>
    </citation>
    <scope>NUCLEOTIDE SEQUENCE</scope>
    <source>
        <strain evidence="1">CNCM I-4278</strain>
    </source>
</reference>
<evidence type="ECO:0000313" key="1">
    <source>
        <dbReference type="EMBL" id="CAI6342289.1"/>
    </source>
</evidence>
<evidence type="ECO:0000313" key="2">
    <source>
        <dbReference type="Proteomes" id="UP001152607"/>
    </source>
</evidence>
<comment type="caution">
    <text evidence="1">The sequence shown here is derived from an EMBL/GenBank/DDBJ whole genome shotgun (WGS) entry which is preliminary data.</text>
</comment>
<sequence>MCTGQILSFVTLGNKSHCALVATAMHLNGRLGRLSSWNPSGRAAPRHALVESLAGPRMDQVDLSGSPFAVHIHPPDCGHPFEASRGVLCYLIHSKQYPPSLACSAGVGRHRVPSHMRAILRFLKHLICMEDAPSRKFSACCQILFGREWD</sequence>
<dbReference type="Proteomes" id="UP001152607">
    <property type="component" value="Unassembled WGS sequence"/>
</dbReference>